<evidence type="ECO:0008006" key="4">
    <source>
        <dbReference type="Google" id="ProtNLM"/>
    </source>
</evidence>
<keyword evidence="1" id="KW-0732">Signal</keyword>
<reference evidence="2" key="1">
    <citation type="journal article" date="2019" name="PLoS Negl. Trop. Dis.">
        <title>Revisiting the worldwide diversity of Leptospira species in the environment.</title>
        <authorList>
            <person name="Vincent A.T."/>
            <person name="Schiettekatte O."/>
            <person name="Bourhy P."/>
            <person name="Veyrier F.J."/>
            <person name="Picardeau M."/>
        </authorList>
    </citation>
    <scope>NUCLEOTIDE SEQUENCE [LARGE SCALE GENOMIC DNA]</scope>
    <source>
        <strain evidence="2">201800277</strain>
    </source>
</reference>
<name>A0A5F1Z6M3_9LEPT</name>
<dbReference type="AlphaFoldDB" id="A0A5F1Z6M3"/>
<dbReference type="RefSeq" id="WP_125232068.1">
    <property type="nucleotide sequence ID" value="NZ_NPDQ01000005.1"/>
</dbReference>
<dbReference type="Proteomes" id="UP000297891">
    <property type="component" value="Unassembled WGS sequence"/>
</dbReference>
<organism evidence="2 3">
    <name type="scientific">Leptospira brenneri</name>
    <dbReference type="NCBI Taxonomy" id="2023182"/>
    <lineage>
        <taxon>Bacteria</taxon>
        <taxon>Pseudomonadati</taxon>
        <taxon>Spirochaetota</taxon>
        <taxon>Spirochaetia</taxon>
        <taxon>Leptospirales</taxon>
        <taxon>Leptospiraceae</taxon>
        <taxon>Leptospira</taxon>
    </lineage>
</organism>
<dbReference type="OrthoDB" id="341587at2"/>
<keyword evidence="3" id="KW-1185">Reference proteome</keyword>
<gene>
    <name evidence="2" type="ORF">EHQ30_11240</name>
</gene>
<evidence type="ECO:0000256" key="1">
    <source>
        <dbReference type="SAM" id="SignalP"/>
    </source>
</evidence>
<protein>
    <recommendedName>
        <fullName evidence="4">Lipoprotein</fullName>
    </recommendedName>
</protein>
<comment type="caution">
    <text evidence="2">The sequence shown here is derived from an EMBL/GenBank/DDBJ whole genome shotgun (WGS) entry which is preliminary data.</text>
</comment>
<evidence type="ECO:0000313" key="2">
    <source>
        <dbReference type="EMBL" id="TGK94026.1"/>
    </source>
</evidence>
<dbReference type="EMBL" id="RQFP01000007">
    <property type="protein sequence ID" value="TGK94026.1"/>
    <property type="molecule type" value="Genomic_DNA"/>
</dbReference>
<sequence length="137" mass="15762">MKKKYKILISLFFISVFLNCNINQGINSPDGDFYSEAEAETKLGIAVSLKLSMHFNDSHTFLPYEFQEDSNCRNQSFYLKKEVNNCANLILITDFKSSDISDYFGKVGALVREVCKLEKQIFLYNSFSGEINFCNPY</sequence>
<feature type="chain" id="PRO_5022769240" description="Lipoprotein" evidence="1">
    <location>
        <begin position="23"/>
        <end position="137"/>
    </location>
</feature>
<feature type="signal peptide" evidence="1">
    <location>
        <begin position="1"/>
        <end position="22"/>
    </location>
</feature>
<accession>A0A5F1Z6M3</accession>
<proteinExistence type="predicted"/>
<evidence type="ECO:0000313" key="3">
    <source>
        <dbReference type="Proteomes" id="UP000297891"/>
    </source>
</evidence>